<dbReference type="EMBL" id="CABPSX010000006">
    <property type="protein sequence ID" value="VVG72099.1"/>
    <property type="molecule type" value="Genomic_DNA"/>
</dbReference>
<feature type="compositionally biased region" description="Acidic residues" evidence="1">
    <location>
        <begin position="79"/>
        <end position="96"/>
    </location>
</feature>
<dbReference type="InterPro" id="IPR019289">
    <property type="entry name" value="Phage_tail_E/E"/>
</dbReference>
<evidence type="ECO:0000313" key="3">
    <source>
        <dbReference type="Proteomes" id="UP000364291"/>
    </source>
</evidence>
<protein>
    <recommendedName>
        <fullName evidence="4">Phage tail assembly protein</fullName>
    </recommendedName>
</protein>
<evidence type="ECO:0000313" key="2">
    <source>
        <dbReference type="EMBL" id="VVG72099.1"/>
    </source>
</evidence>
<evidence type="ECO:0008006" key="4">
    <source>
        <dbReference type="Google" id="ProtNLM"/>
    </source>
</evidence>
<accession>A0A5E5P8Q7</accession>
<organism evidence="2 3">
    <name type="scientific">Pandoraea apista</name>
    <dbReference type="NCBI Taxonomy" id="93218"/>
    <lineage>
        <taxon>Bacteria</taxon>
        <taxon>Pseudomonadati</taxon>
        <taxon>Pseudomonadota</taxon>
        <taxon>Betaproteobacteria</taxon>
        <taxon>Burkholderiales</taxon>
        <taxon>Burkholderiaceae</taxon>
        <taxon>Pandoraea</taxon>
    </lineage>
</organism>
<name>A0A5E5P8Q7_9BURK</name>
<dbReference type="Proteomes" id="UP000364291">
    <property type="component" value="Unassembled WGS sequence"/>
</dbReference>
<proteinExistence type="predicted"/>
<dbReference type="OrthoDB" id="9182685at2"/>
<gene>
    <name evidence="2" type="ORF">PAP18089_03092</name>
</gene>
<evidence type="ECO:0000256" key="1">
    <source>
        <dbReference type="SAM" id="MobiDB-lite"/>
    </source>
</evidence>
<sequence length="107" mass="11626">MAKLTLKHPLVVGKTTIAHLTFREYTTAEDYLAFDKRGGVAQRIALIASMTGTDEELVKRLRGPDYRRAEKMADGLMAADEDEAGDGAGDESDTSPEDPQAAEAQKK</sequence>
<reference evidence="2 3" key="1">
    <citation type="submission" date="2019-08" db="EMBL/GenBank/DDBJ databases">
        <authorList>
            <person name="Peeters C."/>
        </authorList>
    </citation>
    <scope>NUCLEOTIDE SEQUENCE [LARGE SCALE GENOMIC DNA]</scope>
    <source>
        <strain evidence="2 3">LMG 18089</strain>
    </source>
</reference>
<dbReference type="KEGG" id="papi:SG18_21045"/>
<dbReference type="Pfam" id="PF10109">
    <property type="entry name" value="Phage_TAC_7"/>
    <property type="match status" value="1"/>
</dbReference>
<feature type="region of interest" description="Disordered" evidence="1">
    <location>
        <begin position="71"/>
        <end position="107"/>
    </location>
</feature>
<dbReference type="AlphaFoldDB" id="A0A5E5P8Q7"/>
<dbReference type="RefSeq" id="WP_042116106.1">
    <property type="nucleotide sequence ID" value="NZ_CABPSX010000006.1"/>
</dbReference>